<name>A0AAW1AVB8_CROAD</name>
<protein>
    <submittedName>
        <fullName evidence="2">UV radiation resistance-associated protein</fullName>
    </submittedName>
</protein>
<evidence type="ECO:0000313" key="2">
    <source>
        <dbReference type="EMBL" id="KAK9393722.1"/>
    </source>
</evidence>
<feature type="compositionally biased region" description="Gly residues" evidence="1">
    <location>
        <begin position="209"/>
        <end position="220"/>
    </location>
</feature>
<sequence>MALRRQEQALSEEKGALEAEEPAAEEEEEGGGGRAGSGARGRRPGPAAAPDFTPPDGGFGWVVVLAATWCHGSIFGIHNSFGMLYVLLQDEVGGTEKDPTLEFRAGEALAAAAPSGWTLPPLRGPGTAAGAPRVLLLPPPPRAEESPVGCSGRAAPSRLLPTGSGRARQGRPAVRLPRRAEADRVLALKGPLESLPGQAPQRRARQAKGDGGSKSAGQPGGKAALLRPGRAAA</sequence>
<feature type="region of interest" description="Disordered" evidence="1">
    <location>
        <begin position="1"/>
        <end position="54"/>
    </location>
</feature>
<reference evidence="2 3" key="1">
    <citation type="journal article" date="2024" name="Proc. Natl. Acad. Sci. U.S.A.">
        <title>The genetic regulatory architecture and epigenomic basis for age-related changes in rattlesnake venom.</title>
        <authorList>
            <person name="Hogan M.P."/>
            <person name="Holding M.L."/>
            <person name="Nystrom G.S."/>
            <person name="Colston T.J."/>
            <person name="Bartlett D.A."/>
            <person name="Mason A.J."/>
            <person name="Ellsworth S.A."/>
            <person name="Rautsaw R.M."/>
            <person name="Lawrence K.C."/>
            <person name="Strickland J.L."/>
            <person name="He B."/>
            <person name="Fraser P."/>
            <person name="Margres M.J."/>
            <person name="Gilbert D.M."/>
            <person name="Gibbs H.L."/>
            <person name="Parkinson C.L."/>
            <person name="Rokyta D.R."/>
        </authorList>
    </citation>
    <scope>NUCLEOTIDE SEQUENCE [LARGE SCALE GENOMIC DNA]</scope>
    <source>
        <strain evidence="2">DRR0105</strain>
    </source>
</reference>
<feature type="compositionally biased region" description="Basic and acidic residues" evidence="1">
    <location>
        <begin position="1"/>
        <end position="17"/>
    </location>
</feature>
<feature type="region of interest" description="Disordered" evidence="1">
    <location>
        <begin position="142"/>
        <end position="233"/>
    </location>
</feature>
<accession>A0AAW1AVB8</accession>
<gene>
    <name evidence="2" type="ORF">NXF25_016174</name>
</gene>
<dbReference type="EMBL" id="JAOTOJ010000013">
    <property type="protein sequence ID" value="KAK9393722.1"/>
    <property type="molecule type" value="Genomic_DNA"/>
</dbReference>
<evidence type="ECO:0000313" key="3">
    <source>
        <dbReference type="Proteomes" id="UP001474421"/>
    </source>
</evidence>
<keyword evidence="3" id="KW-1185">Reference proteome</keyword>
<proteinExistence type="predicted"/>
<feature type="compositionally biased region" description="Acidic residues" evidence="1">
    <location>
        <begin position="18"/>
        <end position="30"/>
    </location>
</feature>
<dbReference type="Proteomes" id="UP001474421">
    <property type="component" value="Unassembled WGS sequence"/>
</dbReference>
<dbReference type="AlphaFoldDB" id="A0AAW1AVB8"/>
<comment type="caution">
    <text evidence="2">The sequence shown here is derived from an EMBL/GenBank/DDBJ whole genome shotgun (WGS) entry which is preliminary data.</text>
</comment>
<evidence type="ECO:0000256" key="1">
    <source>
        <dbReference type="SAM" id="MobiDB-lite"/>
    </source>
</evidence>
<organism evidence="2 3">
    <name type="scientific">Crotalus adamanteus</name>
    <name type="common">Eastern diamondback rattlesnake</name>
    <dbReference type="NCBI Taxonomy" id="8729"/>
    <lineage>
        <taxon>Eukaryota</taxon>
        <taxon>Metazoa</taxon>
        <taxon>Chordata</taxon>
        <taxon>Craniata</taxon>
        <taxon>Vertebrata</taxon>
        <taxon>Euteleostomi</taxon>
        <taxon>Lepidosauria</taxon>
        <taxon>Squamata</taxon>
        <taxon>Bifurcata</taxon>
        <taxon>Unidentata</taxon>
        <taxon>Episquamata</taxon>
        <taxon>Toxicofera</taxon>
        <taxon>Serpentes</taxon>
        <taxon>Colubroidea</taxon>
        <taxon>Viperidae</taxon>
        <taxon>Crotalinae</taxon>
        <taxon>Crotalus</taxon>
    </lineage>
</organism>